<keyword evidence="4 5" id="KW-0472">Membrane</keyword>
<dbReference type="AlphaFoldDB" id="A0AAV2YKD4"/>
<dbReference type="Proteomes" id="UP001146120">
    <property type="component" value="Unassembled WGS sequence"/>
</dbReference>
<feature type="transmembrane region" description="Helical" evidence="5">
    <location>
        <begin position="399"/>
        <end position="418"/>
    </location>
</feature>
<feature type="domain" description="3-oxo-5-alpha-steroid 4-dehydrogenase C-terminal" evidence="6">
    <location>
        <begin position="391"/>
        <end position="509"/>
    </location>
</feature>
<dbReference type="InterPro" id="IPR039698">
    <property type="entry name" value="Dfg10/SRD5A3"/>
</dbReference>
<evidence type="ECO:0000256" key="5">
    <source>
        <dbReference type="SAM" id="Phobius"/>
    </source>
</evidence>
<evidence type="ECO:0000259" key="6">
    <source>
        <dbReference type="Pfam" id="PF02544"/>
    </source>
</evidence>
<dbReference type="Gene3D" id="1.20.120.1630">
    <property type="match status" value="2"/>
</dbReference>
<name>A0AAV2YKD4_9STRA</name>
<accession>A0AAV2YKD4</accession>
<evidence type="ECO:0000313" key="8">
    <source>
        <dbReference type="Proteomes" id="UP001146120"/>
    </source>
</evidence>
<feature type="transmembrane region" description="Helical" evidence="5">
    <location>
        <begin position="359"/>
        <end position="379"/>
    </location>
</feature>
<feature type="transmembrane region" description="Helical" evidence="5">
    <location>
        <begin position="60"/>
        <end position="80"/>
    </location>
</feature>
<feature type="transmembrane region" description="Helical" evidence="5">
    <location>
        <begin position="6"/>
        <end position="28"/>
    </location>
</feature>
<proteinExistence type="predicted"/>
<feature type="transmembrane region" description="Helical" evidence="5">
    <location>
        <begin position="449"/>
        <end position="475"/>
    </location>
</feature>
<feature type="domain" description="3-oxo-5-alpha-steroid 4-dehydrogenase C-terminal" evidence="6">
    <location>
        <begin position="152"/>
        <end position="260"/>
    </location>
</feature>
<reference evidence="7" key="1">
    <citation type="submission" date="2022-11" db="EMBL/GenBank/DDBJ databases">
        <authorList>
            <person name="Morgan W.R."/>
            <person name="Tartar A."/>
        </authorList>
    </citation>
    <scope>NUCLEOTIDE SEQUENCE</scope>
    <source>
        <strain evidence="7">ARSEF 373</strain>
    </source>
</reference>
<dbReference type="GO" id="GO:0003865">
    <property type="term" value="F:3-oxo-5-alpha-steroid 4-dehydrogenase activity"/>
    <property type="evidence" value="ECO:0007669"/>
    <property type="project" value="TreeGrafter"/>
</dbReference>
<feature type="transmembrane region" description="Helical" evidence="5">
    <location>
        <begin position="215"/>
        <end position="241"/>
    </location>
</feature>
<evidence type="ECO:0000256" key="3">
    <source>
        <dbReference type="ARBA" id="ARBA00022989"/>
    </source>
</evidence>
<feature type="transmembrane region" description="Helical" evidence="5">
    <location>
        <begin position="278"/>
        <end position="299"/>
    </location>
</feature>
<dbReference type="EMBL" id="DAKRPA010000309">
    <property type="protein sequence ID" value="DAZ93529.1"/>
    <property type="molecule type" value="Genomic_DNA"/>
</dbReference>
<comment type="caution">
    <text evidence="7">The sequence shown here is derived from an EMBL/GenBank/DDBJ whole genome shotgun (WGS) entry which is preliminary data.</text>
</comment>
<dbReference type="GO" id="GO:0006488">
    <property type="term" value="P:dolichol-linked oligosaccharide biosynthetic process"/>
    <property type="evidence" value="ECO:0007669"/>
    <property type="project" value="InterPro"/>
</dbReference>
<evidence type="ECO:0000313" key="7">
    <source>
        <dbReference type="EMBL" id="DAZ93529.1"/>
    </source>
</evidence>
<sequence>MTTTVLVLRCLWVAFSACVLSTLISGFFKSMIVHGKQREASTLSKLPHFWVLQIELKKRWWTFFYFGGTVFNGMLVYAVWMQPRSATMQSLLALVHEVPKDSSASYLQINDNTRFFTILFQVQVTRRFLESLLVTEFGSSTMHASDPDAIITYEDTWCRSRVIGLGALLFLVGSQHQFQCNRILASMKRQNGMKHVLARGDWFDFVRCPLYTTEVLIYLGFALICGGSNVTMYFVFVWVIVNQAVCADLQSKWYDTKFRERLHELPRWKLLPRMKKSAWTWFYTAGCFWNVFLFYLVYFQPESAMTQSMLRWLQASDDASTPLVVRNEVVVFMACFAVQSTRRFLECLFVTQFGKARMHVSVLIIGFTHYLLIGVSVLSDKDALNDKEPDNVRASATRLGLALFALGSYHQFMCNHLLAKQKAANKMRHVLPRGDWFELTRSPLYTTEILIYLAFLFITGGTTISLYFVFIWVFANQAICAHNNYNWYEDKFRDRLAELPKYKLIPYIW</sequence>
<evidence type="ECO:0000256" key="2">
    <source>
        <dbReference type="ARBA" id="ARBA00022692"/>
    </source>
</evidence>
<evidence type="ECO:0000256" key="1">
    <source>
        <dbReference type="ARBA" id="ARBA00004127"/>
    </source>
</evidence>
<dbReference type="InterPro" id="IPR001104">
    <property type="entry name" value="3-oxo-5_a-steroid_4-DH_C"/>
</dbReference>
<keyword evidence="8" id="KW-1185">Reference proteome</keyword>
<dbReference type="GO" id="GO:0016095">
    <property type="term" value="P:polyprenol catabolic process"/>
    <property type="evidence" value="ECO:0007669"/>
    <property type="project" value="TreeGrafter"/>
</dbReference>
<keyword evidence="3 5" id="KW-1133">Transmembrane helix</keyword>
<protein>
    <recommendedName>
        <fullName evidence="6">3-oxo-5-alpha-steroid 4-dehydrogenase C-terminal domain-containing protein</fullName>
    </recommendedName>
</protein>
<dbReference type="GO" id="GO:0005783">
    <property type="term" value="C:endoplasmic reticulum"/>
    <property type="evidence" value="ECO:0007669"/>
    <property type="project" value="TreeGrafter"/>
</dbReference>
<dbReference type="PROSITE" id="PS50244">
    <property type="entry name" value="S5A_REDUCTASE"/>
    <property type="match status" value="2"/>
</dbReference>
<organism evidence="7 8">
    <name type="scientific">Lagenidium giganteum</name>
    <dbReference type="NCBI Taxonomy" id="4803"/>
    <lineage>
        <taxon>Eukaryota</taxon>
        <taxon>Sar</taxon>
        <taxon>Stramenopiles</taxon>
        <taxon>Oomycota</taxon>
        <taxon>Peronosporomycetes</taxon>
        <taxon>Pythiales</taxon>
        <taxon>Pythiaceae</taxon>
    </lineage>
</organism>
<reference evidence="7" key="2">
    <citation type="journal article" date="2023" name="Microbiol Resour">
        <title>Decontamination and Annotation of the Draft Genome Sequence of the Oomycete Lagenidium giganteum ARSEF 373.</title>
        <authorList>
            <person name="Morgan W.R."/>
            <person name="Tartar A."/>
        </authorList>
    </citation>
    <scope>NUCLEOTIDE SEQUENCE</scope>
    <source>
        <strain evidence="7">ARSEF 373</strain>
    </source>
</reference>
<evidence type="ECO:0000256" key="4">
    <source>
        <dbReference type="ARBA" id="ARBA00023136"/>
    </source>
</evidence>
<keyword evidence="2 5" id="KW-0812">Transmembrane</keyword>
<gene>
    <name evidence="7" type="ORF">N0F65_000145</name>
</gene>
<comment type="subcellular location">
    <subcellularLocation>
        <location evidence="1">Endomembrane system</location>
        <topology evidence="1">Multi-pass membrane protein</topology>
    </subcellularLocation>
</comment>
<dbReference type="Pfam" id="PF02544">
    <property type="entry name" value="Steroid_dh"/>
    <property type="match status" value="2"/>
</dbReference>
<dbReference type="PANTHER" id="PTHR14624">
    <property type="entry name" value="DFG10 PROTEIN"/>
    <property type="match status" value="1"/>
</dbReference>
<dbReference type="PANTHER" id="PTHR14624:SF0">
    <property type="entry name" value="POLYPRENOL REDUCTASE"/>
    <property type="match status" value="1"/>
</dbReference>